<evidence type="ECO:0000256" key="2">
    <source>
        <dbReference type="ARBA" id="ARBA00022475"/>
    </source>
</evidence>
<reference evidence="9 10" key="1">
    <citation type="submission" date="2020-04" db="EMBL/GenBank/DDBJ databases">
        <title>MicrobeNet Type strains.</title>
        <authorList>
            <person name="Nicholson A.C."/>
        </authorList>
    </citation>
    <scope>NUCLEOTIDE SEQUENCE [LARGE SCALE GENOMIC DNA]</scope>
    <source>
        <strain evidence="9 10">JCM 12354</strain>
    </source>
</reference>
<evidence type="ECO:0000256" key="1">
    <source>
        <dbReference type="ARBA" id="ARBA00004651"/>
    </source>
</evidence>
<dbReference type="GO" id="GO:0005886">
    <property type="term" value="C:plasma membrane"/>
    <property type="evidence" value="ECO:0007669"/>
    <property type="project" value="UniProtKB-SubCell"/>
</dbReference>
<dbReference type="RefSeq" id="WP_067874609.1">
    <property type="nucleotide sequence ID" value="NZ_JAAXOP010000007.1"/>
</dbReference>
<evidence type="ECO:0000256" key="5">
    <source>
        <dbReference type="ARBA" id="ARBA00023136"/>
    </source>
</evidence>
<evidence type="ECO:0000313" key="9">
    <source>
        <dbReference type="EMBL" id="NKY51469.1"/>
    </source>
</evidence>
<name>A0A846Y480_9NOCA</name>
<evidence type="ECO:0000256" key="3">
    <source>
        <dbReference type="ARBA" id="ARBA00022692"/>
    </source>
</evidence>
<dbReference type="InterPro" id="IPR027379">
    <property type="entry name" value="CLS_N"/>
</dbReference>
<comment type="caution">
    <text evidence="9">The sequence shown here is derived from an EMBL/GenBank/DDBJ whole genome shotgun (WGS) entry which is preliminary data.</text>
</comment>
<evidence type="ECO:0000259" key="8">
    <source>
        <dbReference type="Pfam" id="PF13396"/>
    </source>
</evidence>
<dbReference type="Proteomes" id="UP000565711">
    <property type="component" value="Unassembled WGS sequence"/>
</dbReference>
<dbReference type="EMBL" id="JAAXOP010000007">
    <property type="protein sequence ID" value="NKY51469.1"/>
    <property type="molecule type" value="Genomic_DNA"/>
</dbReference>
<feature type="transmembrane region" description="Helical" evidence="6">
    <location>
        <begin position="39"/>
        <end position="62"/>
    </location>
</feature>
<evidence type="ECO:0000313" key="10">
    <source>
        <dbReference type="Proteomes" id="UP000565711"/>
    </source>
</evidence>
<keyword evidence="5 6" id="KW-0472">Membrane</keyword>
<dbReference type="AlphaFoldDB" id="A0A846Y480"/>
<keyword evidence="10" id="KW-1185">Reference proteome</keyword>
<feature type="domain" description="SHOCT" evidence="7">
    <location>
        <begin position="96"/>
        <end position="123"/>
    </location>
</feature>
<dbReference type="Pfam" id="PF13396">
    <property type="entry name" value="PLDc_N"/>
    <property type="match status" value="1"/>
</dbReference>
<dbReference type="InterPro" id="IPR018649">
    <property type="entry name" value="SHOCT"/>
</dbReference>
<feature type="domain" description="Cardiolipin synthase N-terminal" evidence="8">
    <location>
        <begin position="22"/>
        <end position="63"/>
    </location>
</feature>
<comment type="subcellular location">
    <subcellularLocation>
        <location evidence="1">Cell membrane</location>
        <topology evidence="1">Multi-pass membrane protein</topology>
    </subcellularLocation>
</comment>
<keyword evidence="4 6" id="KW-1133">Transmembrane helix</keyword>
<evidence type="ECO:0000259" key="7">
    <source>
        <dbReference type="Pfam" id="PF09851"/>
    </source>
</evidence>
<evidence type="ECO:0000256" key="4">
    <source>
        <dbReference type="ARBA" id="ARBA00022989"/>
    </source>
</evidence>
<accession>A0A846Y480</accession>
<protein>
    <submittedName>
        <fullName evidence="9">SHOCT domain-containing protein</fullName>
    </submittedName>
</protein>
<sequence>MSVWQVLWLILVSFAFMAYILLLFFIISDLFRDRQTSGWVKAVWVLFLFILPLITALVYLLVRGGGMSERTATATEQARAAEKEYIRTTAGTNHAAQIADAKQLLDNGTISAQEFERLKEKALA</sequence>
<keyword evidence="2" id="KW-1003">Cell membrane</keyword>
<gene>
    <name evidence="9" type="ORF">HGA08_14690</name>
</gene>
<feature type="transmembrane region" description="Helical" evidence="6">
    <location>
        <begin position="6"/>
        <end position="27"/>
    </location>
</feature>
<proteinExistence type="predicted"/>
<keyword evidence="3 6" id="KW-0812">Transmembrane</keyword>
<dbReference type="Pfam" id="PF09851">
    <property type="entry name" value="SHOCT"/>
    <property type="match status" value="1"/>
</dbReference>
<organism evidence="9 10">
    <name type="scientific">Nocardia vermiculata</name>
    <dbReference type="NCBI Taxonomy" id="257274"/>
    <lineage>
        <taxon>Bacteria</taxon>
        <taxon>Bacillati</taxon>
        <taxon>Actinomycetota</taxon>
        <taxon>Actinomycetes</taxon>
        <taxon>Mycobacteriales</taxon>
        <taxon>Nocardiaceae</taxon>
        <taxon>Nocardia</taxon>
    </lineage>
</organism>
<evidence type="ECO:0000256" key="6">
    <source>
        <dbReference type="SAM" id="Phobius"/>
    </source>
</evidence>